<keyword evidence="1" id="KW-0472">Membrane</keyword>
<organism evidence="2 3">
    <name type="scientific">Providencia rustigianii DSM 4541</name>
    <dbReference type="NCBI Taxonomy" id="500637"/>
    <lineage>
        <taxon>Bacteria</taxon>
        <taxon>Pseudomonadati</taxon>
        <taxon>Pseudomonadota</taxon>
        <taxon>Gammaproteobacteria</taxon>
        <taxon>Enterobacterales</taxon>
        <taxon>Morganellaceae</taxon>
        <taxon>Providencia</taxon>
    </lineage>
</organism>
<evidence type="ECO:0000313" key="3">
    <source>
        <dbReference type="Proteomes" id="UP000005512"/>
    </source>
</evidence>
<proteinExistence type="predicted"/>
<gene>
    <name evidence="2" type="ORF">PROVRUST_08430</name>
</gene>
<feature type="transmembrane region" description="Helical" evidence="1">
    <location>
        <begin position="55"/>
        <end position="75"/>
    </location>
</feature>
<feature type="transmembrane region" description="Helical" evidence="1">
    <location>
        <begin position="82"/>
        <end position="106"/>
    </location>
</feature>
<evidence type="ECO:0000256" key="1">
    <source>
        <dbReference type="SAM" id="Phobius"/>
    </source>
</evidence>
<comment type="caution">
    <text evidence="2">The sequence shown here is derived from an EMBL/GenBank/DDBJ whole genome shotgun (WGS) entry which is preliminary data.</text>
</comment>
<dbReference type="STRING" id="500637.PROVRUST_08430"/>
<keyword evidence="1" id="KW-1133">Transmembrane helix</keyword>
<sequence length="265" mass="29947">MDASMKKFNTVVYCGLVINCLLLGIIWYSTSLLLGDPDLQWTLSYDERRLMEVMSWVKIPFMVAILVQIISLFILDKFPKIGLTIAILSSIIMLPLSLIFITGYLYAYENRTNGSLIEFTDTQADIQILFRTNQIQFMSILYIILGGVIAFLGLGFGWLLFVAGIVTLCNLKRLKNRILIGLDQDNLILTPNLYSKTYLVPFSCVNILKNNDKILKLHIVTPTLDRKITYRKAMLAGEDFNQILTHILSKISGNDLQSSSSSTQS</sequence>
<dbReference type="eggNOG" id="ENOG5032T3D">
    <property type="taxonomic scope" value="Bacteria"/>
</dbReference>
<keyword evidence="1" id="KW-0812">Transmembrane</keyword>
<evidence type="ECO:0000313" key="2">
    <source>
        <dbReference type="EMBL" id="EFB70431.1"/>
    </source>
</evidence>
<reference evidence="2" key="1">
    <citation type="submission" date="2009-12" db="EMBL/GenBank/DDBJ databases">
        <authorList>
            <person name="Weinstock G."/>
            <person name="Sodergren E."/>
            <person name="Clifton S."/>
            <person name="Fulton L."/>
            <person name="Fulton B."/>
            <person name="Courtney L."/>
            <person name="Fronick C."/>
            <person name="Harrison M."/>
            <person name="Strong C."/>
            <person name="Farmer C."/>
            <person name="Delahaunty K."/>
            <person name="Markovic C."/>
            <person name="Hall O."/>
            <person name="Minx P."/>
            <person name="Tomlinson C."/>
            <person name="Mitreva M."/>
            <person name="Nelson J."/>
            <person name="Hou S."/>
            <person name="Wollam A."/>
            <person name="Pepin K.H."/>
            <person name="Johnson M."/>
            <person name="Bhonagiri V."/>
            <person name="Nash W.E."/>
            <person name="Warren W."/>
            <person name="Chinwalla A."/>
            <person name="Mardis E.R."/>
            <person name="Wilson R.K."/>
        </authorList>
    </citation>
    <scope>NUCLEOTIDE SEQUENCE [LARGE SCALE GENOMIC DNA]</scope>
    <source>
        <strain evidence="2">DSM 4541</strain>
    </source>
</reference>
<protein>
    <submittedName>
        <fullName evidence="2">Uncharacterized protein</fullName>
    </submittedName>
</protein>
<dbReference type="HOGENOM" id="CLU_1106374_0_0_6"/>
<feature type="transmembrane region" description="Helical" evidence="1">
    <location>
        <begin position="12"/>
        <end position="35"/>
    </location>
</feature>
<name>D1P849_9GAMM</name>
<feature type="transmembrane region" description="Helical" evidence="1">
    <location>
        <begin position="140"/>
        <end position="169"/>
    </location>
</feature>
<accession>D1P849</accession>
<dbReference type="EMBL" id="ABXV02000077">
    <property type="protein sequence ID" value="EFB70431.1"/>
    <property type="molecule type" value="Genomic_DNA"/>
</dbReference>
<dbReference type="AlphaFoldDB" id="D1P849"/>
<keyword evidence="3" id="KW-1185">Reference proteome</keyword>
<dbReference type="Proteomes" id="UP000005512">
    <property type="component" value="Unassembled WGS sequence"/>
</dbReference>